<accession>A0A1D2AHV0</accession>
<keyword evidence="1" id="KW-0812">Transmembrane</keyword>
<evidence type="ECO:0000313" key="2">
    <source>
        <dbReference type="EMBL" id="JAT78772.1"/>
    </source>
</evidence>
<name>A0A1D2AHV0_ORNBR</name>
<proteinExistence type="predicted"/>
<sequence length="150" mass="17216">RKSGTSRRQASVFVLEKMDSLSYVGFAILLCLHYEAVFVGGFIAMECYTVPGANIAGIIEFKREQICLENDLYSRIKIRDKLVSCSWYCHPEFWYSCYMKEKVGSPCRVYEPYGTATVGLEGQCHKGKCLGSQRFWEEKKKHGTRICMSH</sequence>
<dbReference type="EMBL" id="GETE01001119">
    <property type="protein sequence ID" value="JAT78772.1"/>
    <property type="molecule type" value="Transcribed_RNA"/>
</dbReference>
<feature type="non-terminal residue" evidence="2">
    <location>
        <position position="1"/>
    </location>
</feature>
<protein>
    <submittedName>
        <fullName evidence="2">7db family protein</fullName>
    </submittedName>
</protein>
<organism evidence="2">
    <name type="scientific">Ornithodoros brasiliensis</name>
    <name type="common">Mouro tick</name>
    <dbReference type="NCBI Taxonomy" id="888526"/>
    <lineage>
        <taxon>Eukaryota</taxon>
        <taxon>Metazoa</taxon>
        <taxon>Ecdysozoa</taxon>
        <taxon>Arthropoda</taxon>
        <taxon>Chelicerata</taxon>
        <taxon>Arachnida</taxon>
        <taxon>Acari</taxon>
        <taxon>Parasitiformes</taxon>
        <taxon>Ixodida</taxon>
        <taxon>Ixodoidea</taxon>
        <taxon>Argasidae</taxon>
        <taxon>Ornithodorinae</taxon>
        <taxon>Ornithodoros</taxon>
    </lineage>
</organism>
<reference evidence="2" key="1">
    <citation type="submission" date="2016-07" db="EMBL/GenBank/DDBJ databases">
        <title>Salivary Glands transcriptome analysis on engorged females of Ornithodoros brasiliensis (Acari:Argasidae).</title>
        <authorList>
            <person name="Simons S.M."/>
            <person name="Carvalho E."/>
            <person name="Junqueira-de-Azevedo I."/>
            <person name="Ho P.L."/>
            <person name="Giovanni D."/>
            <person name="Mendonca R."/>
            <person name="Onofrio V."/>
            <person name="Landulfo G."/>
            <person name="Ramirez D."/>
            <person name="Barros-Battesti D."/>
        </authorList>
    </citation>
    <scope>NUCLEOTIDE SEQUENCE</scope>
    <source>
        <strain evidence="2">Female</strain>
        <tissue evidence="2">Salivary gland</tissue>
    </source>
</reference>
<evidence type="ECO:0000256" key="1">
    <source>
        <dbReference type="SAM" id="Phobius"/>
    </source>
</evidence>
<dbReference type="AlphaFoldDB" id="A0A1D2AHV0"/>
<feature type="transmembrane region" description="Helical" evidence="1">
    <location>
        <begin position="21"/>
        <end position="45"/>
    </location>
</feature>
<keyword evidence="1" id="KW-1133">Transmembrane helix</keyword>
<keyword evidence="1" id="KW-0472">Membrane</keyword>